<organism evidence="8 9">
    <name type="scientific">Dermatophagoides farinae</name>
    <name type="common">American house dust mite</name>
    <dbReference type="NCBI Taxonomy" id="6954"/>
    <lineage>
        <taxon>Eukaryota</taxon>
        <taxon>Metazoa</taxon>
        <taxon>Ecdysozoa</taxon>
        <taxon>Arthropoda</taxon>
        <taxon>Chelicerata</taxon>
        <taxon>Arachnida</taxon>
        <taxon>Acari</taxon>
        <taxon>Acariformes</taxon>
        <taxon>Sarcoptiformes</taxon>
        <taxon>Astigmata</taxon>
        <taxon>Psoroptidia</taxon>
        <taxon>Analgoidea</taxon>
        <taxon>Pyroglyphidae</taxon>
        <taxon>Dermatophagoidinae</taxon>
        <taxon>Dermatophagoides</taxon>
    </lineage>
</organism>
<dbReference type="PROSITE" id="PS51225">
    <property type="entry name" value="MARVEL"/>
    <property type="match status" value="1"/>
</dbReference>
<dbReference type="InterPro" id="IPR008253">
    <property type="entry name" value="Marvel"/>
</dbReference>
<name>A0A922IGQ0_DERFA</name>
<evidence type="ECO:0000256" key="5">
    <source>
        <dbReference type="PROSITE-ProRule" id="PRU00581"/>
    </source>
</evidence>
<gene>
    <name evidence="8" type="ORF">DERF_003451</name>
</gene>
<reference evidence="8" key="2">
    <citation type="journal article" date="2022" name="Res Sq">
        <title>Comparative Genomics Reveals Insights into the Divergent Evolution of Astigmatic Mites and Household Pest Adaptations.</title>
        <authorList>
            <person name="Xiong Q."/>
            <person name="Wan A.T.-Y."/>
            <person name="Liu X.-Y."/>
            <person name="Fung C.S.-H."/>
            <person name="Xiao X."/>
            <person name="Malainual N."/>
            <person name="Hou J."/>
            <person name="Wang L."/>
            <person name="Wang M."/>
            <person name="Yang K."/>
            <person name="Cui Y."/>
            <person name="Leung E."/>
            <person name="Nong W."/>
            <person name="Shin S.-K."/>
            <person name="Au S."/>
            <person name="Jeong K.Y."/>
            <person name="Chew F.T."/>
            <person name="Hui J."/>
            <person name="Leung T.F."/>
            <person name="Tungtrongchitr A."/>
            <person name="Zhong N."/>
            <person name="Liu Z."/>
            <person name="Tsui S."/>
        </authorList>
    </citation>
    <scope>NUCLEOTIDE SEQUENCE</scope>
    <source>
        <strain evidence="8">Derf</strain>
        <tissue evidence="8">Whole organism</tissue>
    </source>
</reference>
<dbReference type="AlphaFoldDB" id="A0A922IGQ0"/>
<feature type="transmembrane region" description="Helical" evidence="6">
    <location>
        <begin position="95"/>
        <end position="112"/>
    </location>
</feature>
<evidence type="ECO:0000256" key="2">
    <source>
        <dbReference type="ARBA" id="ARBA00022692"/>
    </source>
</evidence>
<protein>
    <recommendedName>
        <fullName evidence="7">MARVEL domain-containing protein</fullName>
    </recommendedName>
</protein>
<keyword evidence="4 5" id="KW-0472">Membrane</keyword>
<keyword evidence="9" id="KW-1185">Reference proteome</keyword>
<dbReference type="Pfam" id="PF01284">
    <property type="entry name" value="MARVEL"/>
    <property type="match status" value="1"/>
</dbReference>
<evidence type="ECO:0000313" key="8">
    <source>
        <dbReference type="EMBL" id="KAH9529574.1"/>
    </source>
</evidence>
<keyword evidence="2 5" id="KW-0812">Transmembrane</keyword>
<evidence type="ECO:0000256" key="4">
    <source>
        <dbReference type="ARBA" id="ARBA00023136"/>
    </source>
</evidence>
<reference evidence="8" key="1">
    <citation type="submission" date="2013-05" db="EMBL/GenBank/DDBJ databases">
        <authorList>
            <person name="Yim A.K.Y."/>
            <person name="Chan T.F."/>
            <person name="Ji K.M."/>
            <person name="Liu X.Y."/>
            <person name="Zhou J.W."/>
            <person name="Li R.Q."/>
            <person name="Yang K.Y."/>
            <person name="Li J."/>
            <person name="Li M."/>
            <person name="Law P.T.W."/>
            <person name="Wu Y.L."/>
            <person name="Cai Z.L."/>
            <person name="Qin H."/>
            <person name="Bao Y."/>
            <person name="Leung R.K.K."/>
            <person name="Ng P.K.S."/>
            <person name="Zou J."/>
            <person name="Zhong X.J."/>
            <person name="Ran P.X."/>
            <person name="Zhong N.S."/>
            <person name="Liu Z.G."/>
            <person name="Tsui S.K.W."/>
        </authorList>
    </citation>
    <scope>NUCLEOTIDE SEQUENCE</scope>
    <source>
        <strain evidence="8">Derf</strain>
        <tissue evidence="8">Whole organism</tissue>
    </source>
</reference>
<feature type="transmembrane region" description="Helical" evidence="6">
    <location>
        <begin position="54"/>
        <end position="75"/>
    </location>
</feature>
<evidence type="ECO:0000313" key="9">
    <source>
        <dbReference type="Proteomes" id="UP000790347"/>
    </source>
</evidence>
<comment type="subcellular location">
    <subcellularLocation>
        <location evidence="1">Membrane</location>
        <topology evidence="1">Multi-pass membrane protein</topology>
    </subcellularLocation>
</comment>
<comment type="caution">
    <text evidence="8">The sequence shown here is derived from an EMBL/GenBank/DDBJ whole genome shotgun (WGS) entry which is preliminary data.</text>
</comment>
<sequence>MAEITYTTEEPFFDTEFISTKLGLVRICQFVISLLSLIVIEIPRCKFLRSVNFYVFIASYCLIFSILVIIIFITRFYRQLEQYINLPLTLMANEVVALILWLIASFFIIFASCDHGPQVAYIIAGILGFLAMIAFSYSLKISYNWFRNGTLTILIHKH</sequence>
<feature type="domain" description="MARVEL" evidence="7">
    <location>
        <begin position="17"/>
        <end position="147"/>
    </location>
</feature>
<dbReference type="GO" id="GO:0016020">
    <property type="term" value="C:membrane"/>
    <property type="evidence" value="ECO:0007669"/>
    <property type="project" value="UniProtKB-SubCell"/>
</dbReference>
<evidence type="ECO:0000256" key="1">
    <source>
        <dbReference type="ARBA" id="ARBA00004141"/>
    </source>
</evidence>
<feature type="transmembrane region" description="Helical" evidence="6">
    <location>
        <begin position="23"/>
        <end position="42"/>
    </location>
</feature>
<accession>A0A922IGQ0</accession>
<evidence type="ECO:0000259" key="7">
    <source>
        <dbReference type="PROSITE" id="PS51225"/>
    </source>
</evidence>
<keyword evidence="3 6" id="KW-1133">Transmembrane helix</keyword>
<proteinExistence type="predicted"/>
<evidence type="ECO:0000256" key="6">
    <source>
        <dbReference type="SAM" id="Phobius"/>
    </source>
</evidence>
<dbReference type="EMBL" id="ASGP02000001">
    <property type="protein sequence ID" value="KAH9529574.1"/>
    <property type="molecule type" value="Genomic_DNA"/>
</dbReference>
<feature type="transmembrane region" description="Helical" evidence="6">
    <location>
        <begin position="119"/>
        <end position="139"/>
    </location>
</feature>
<dbReference type="Proteomes" id="UP000790347">
    <property type="component" value="Unassembled WGS sequence"/>
</dbReference>
<evidence type="ECO:0000256" key="3">
    <source>
        <dbReference type="ARBA" id="ARBA00022989"/>
    </source>
</evidence>